<gene>
    <name evidence="1" type="ORF">MVUOKPPV_CDS0132</name>
</gene>
<accession>A0ACD5FR31</accession>
<dbReference type="EMBL" id="PQ360875">
    <property type="protein sequence ID" value="XKX17529.1"/>
    <property type="molecule type" value="Genomic_DNA"/>
</dbReference>
<protein>
    <submittedName>
        <fullName evidence="1">Uncharacterized protein</fullName>
    </submittedName>
</protein>
<organism evidence="1 2">
    <name type="scientific">Klebsiella phage phi1_175008</name>
    <dbReference type="NCBI Taxonomy" id="3127744"/>
    <lineage>
        <taxon>Viruses</taxon>
        <taxon>Duplodnaviria</taxon>
        <taxon>Heunggongvirae</taxon>
        <taxon>Uroviricota</taxon>
        <taxon>Caudoviricetes</taxon>
        <taxon>Stephanstirmvirinae</taxon>
    </lineage>
</organism>
<sequence length="62" mass="6667">MALKLSAPIGGVSGSEDYTDHVVPLLWSRLKRGVAILLASAGRWQTSPDHCPPLCVLIRISL</sequence>
<reference evidence="1" key="1">
    <citation type="submission" date="2024-09" db="EMBL/GenBank/DDBJ databases">
        <title>The complete genome of Klebsiella pneumoniae phage phi1_175008.</title>
        <authorList>
            <person name="Li J."/>
            <person name="Feng Y."/>
            <person name="Zong Z."/>
        </authorList>
    </citation>
    <scope>NUCLEOTIDE SEQUENCE</scope>
</reference>
<evidence type="ECO:0000313" key="2">
    <source>
        <dbReference type="Proteomes" id="UP001365931"/>
    </source>
</evidence>
<name>A0ACD5FR31_9CAUD</name>
<evidence type="ECO:0000313" key="1">
    <source>
        <dbReference type="EMBL" id="XKX17529.1"/>
    </source>
</evidence>
<proteinExistence type="predicted"/>
<dbReference type="Proteomes" id="UP001365931">
    <property type="component" value="Segment"/>
</dbReference>